<evidence type="ECO:0000313" key="1">
    <source>
        <dbReference type="EMBL" id="MBE9398548.1"/>
    </source>
</evidence>
<keyword evidence="2" id="KW-1185">Reference proteome</keyword>
<organism evidence="1 2">
    <name type="scientific">Pontibacterium sinense</name>
    <dbReference type="NCBI Taxonomy" id="2781979"/>
    <lineage>
        <taxon>Bacteria</taxon>
        <taxon>Pseudomonadati</taxon>
        <taxon>Pseudomonadota</taxon>
        <taxon>Gammaproteobacteria</taxon>
        <taxon>Oceanospirillales</taxon>
        <taxon>Oceanospirillaceae</taxon>
        <taxon>Pontibacterium</taxon>
    </lineage>
</organism>
<gene>
    <name evidence="1" type="ORF">IOQ59_14925</name>
</gene>
<sequence length="137" mass="14858">MSRSVRRFILPLILSVFTLTGCEPVSMTLFGVGTATGVGYTLNGYAHKTFTAPVSGVRSAAKTALRRMDIKIEDRQVTDEGETIIAKAAGWKIEIFLEPISSKTTRMRSVAKKDLQVDRATAAEIIAQTEIALIGRG</sequence>
<evidence type="ECO:0008006" key="3">
    <source>
        <dbReference type="Google" id="ProtNLM"/>
    </source>
</evidence>
<dbReference type="PROSITE" id="PS51257">
    <property type="entry name" value="PROKAR_LIPOPROTEIN"/>
    <property type="match status" value="1"/>
</dbReference>
<protein>
    <recommendedName>
        <fullName evidence="3">DUF3568 family protein</fullName>
    </recommendedName>
</protein>
<comment type="caution">
    <text evidence="1">The sequence shown here is derived from an EMBL/GenBank/DDBJ whole genome shotgun (WGS) entry which is preliminary data.</text>
</comment>
<dbReference type="AlphaFoldDB" id="A0A8J7FLR2"/>
<reference evidence="1" key="1">
    <citation type="submission" date="2020-10" db="EMBL/GenBank/DDBJ databases">
        <title>Bacterium isolated from coastal waters sediment.</title>
        <authorList>
            <person name="Chen R.-J."/>
            <person name="Lu D.-C."/>
            <person name="Zhu K.-L."/>
            <person name="Du Z.-J."/>
        </authorList>
    </citation>
    <scope>NUCLEOTIDE SEQUENCE</scope>
    <source>
        <strain evidence="1">N1Y112</strain>
    </source>
</reference>
<dbReference type="RefSeq" id="WP_193954183.1">
    <property type="nucleotide sequence ID" value="NZ_JADEYS010000016.1"/>
</dbReference>
<evidence type="ECO:0000313" key="2">
    <source>
        <dbReference type="Proteomes" id="UP000640333"/>
    </source>
</evidence>
<dbReference type="InterPro" id="IPR021952">
    <property type="entry name" value="Flpp3-like"/>
</dbReference>
<dbReference type="EMBL" id="JADEYS010000016">
    <property type="protein sequence ID" value="MBE9398548.1"/>
    <property type="molecule type" value="Genomic_DNA"/>
</dbReference>
<accession>A0A8J7FLR2</accession>
<proteinExistence type="predicted"/>
<name>A0A8J7FLR2_9GAMM</name>
<dbReference type="Proteomes" id="UP000640333">
    <property type="component" value="Unassembled WGS sequence"/>
</dbReference>
<dbReference type="Pfam" id="PF12092">
    <property type="entry name" value="DUF3568"/>
    <property type="match status" value="1"/>
</dbReference>